<dbReference type="Gene3D" id="2.60.40.200">
    <property type="entry name" value="Superoxide dismutase, copper/zinc binding domain"/>
    <property type="match status" value="4"/>
</dbReference>
<dbReference type="PANTHER" id="PTHR20910">
    <property type="entry name" value="AGAP001623-PA"/>
    <property type="match status" value="1"/>
</dbReference>
<dbReference type="InterPro" id="IPR053257">
    <property type="entry name" value="Cu-only_SOD"/>
</dbReference>
<dbReference type="SMART" id="SM00131">
    <property type="entry name" value="KU"/>
    <property type="match status" value="1"/>
</dbReference>
<dbReference type="InterPro" id="IPR002223">
    <property type="entry name" value="Kunitz_BPTI"/>
</dbReference>
<dbReference type="SUPFAM" id="SSF57362">
    <property type="entry name" value="BPTI-like"/>
    <property type="match status" value="1"/>
</dbReference>
<sequence length="1153" mass="130866">MTSVPDIHVTTSIELKSYFSDEGLHGTITFTKEINSIVITTDLNPTLQYPEQVWSWNVAELPVDYSLVEGRCDPENLGKSTVNMDEVFGYLILPDNQTAEFVTEDIQINGLYGKSLVLENKETGRTICASITMVDKTQEKIAFAKFTTPVFGNVYFRWYSTKDNHSDMLLSTDLYHVRSKEKYERRLTFTEHSWKIYVTDILENDDDRSESNCNFLQLVFDPSNAEKGKALGDIDSRLGKVKISTNYNRNKFKNVYSDKELILLPSDLNGPQRRLYLVVFEKKHPDVFLACAKIRYNHPIHSKVIIQSGGIKGDIKMTQHSKFEPTFLNFNLSTTRGDIETKLVYSVTVAGYKIHELPTKPAKTVGQNENSCLTTKNLYNPKNTDVNNTPPNGFGTQDQYSIGDLSGKLLNRNNATLSFAGSQELTGSYWDVYLPLQGPHSVVHRSLVIYKNTQYPNSAILTEPWICGGIHLYESNFEYQKPMFTAQVLFRYPTVGRMVLRQVKDEPWSDTTIMMEYLVHADGAQLNNTAEHRWAITENPPGKDFYNWTARCVSAGPIFNPYNIDFNNKSAEDLERCTLNQVGLCRLGDLSQRHGPLKISGRIVDSDRISRKFWTDPFLPLTGPYSVIGKSLVIFDDHGPKARGERLACSIIGGVYRRKAVVRDWFPNGYELSVKGKIEFYQQTEYDITNVEVGLEGLKDYSGYHIHVVPVEEILEFPCEETTLYNHWNPLNVDAASSPRSYLGTPDQYEMGDLSGKFGSLDNQTIYKTHYNDSMLPLFGPRSILGRSVVIHKKDTSRAACSTIERGYSPSEARELRGISSFHHPQGYAYGYMKMRQLIYNDGSSSDTTIEVKLRYPGKNDRNVTRNHNWAIYVNPVGVDAAVKTTATRCVAGGYVWNPFYTQLADPLNHDLYRQECGPENPLRCHVGDLSARLGTIDIGLKRKVFTDSNFPLEGSVTAIGRSIVILGPNQGGERYACANIEPDYDIIKYANIEKPPRFVVAQFIEDVRDIMGIPEWFLTVDTRKTKTLHQDACVQLLLHFKGPIATRLEQDFGKLMSTGKLESPSLYIPGHYNEKRKVKIAYKQCGVRDPNEKSNCDKPLQTVRCDVGINRYHWNNVKKVCEKEMFWGCRATPNNFRTLEECLTVAKPICTQ</sequence>
<dbReference type="EMBL" id="OV121135">
    <property type="protein sequence ID" value="CAH0556110.1"/>
    <property type="molecule type" value="Genomic_DNA"/>
</dbReference>
<dbReference type="GO" id="GO:0006801">
    <property type="term" value="P:superoxide metabolic process"/>
    <property type="evidence" value="ECO:0007669"/>
    <property type="project" value="InterPro"/>
</dbReference>
<dbReference type="InterPro" id="IPR036423">
    <property type="entry name" value="SOD-like_Cu/Zn_dom_sf"/>
</dbReference>
<dbReference type="PANTHER" id="PTHR20910:SF1">
    <property type="entry name" value="SUPEROXIDE DISMUTASE COPPER_ZINC BINDING DOMAIN-CONTAINING PROTEIN"/>
    <property type="match status" value="1"/>
</dbReference>
<dbReference type="Pfam" id="PF00080">
    <property type="entry name" value="Sod_Cu"/>
    <property type="match status" value="1"/>
</dbReference>
<evidence type="ECO:0000313" key="2">
    <source>
        <dbReference type="EMBL" id="CAH0556110.1"/>
    </source>
</evidence>
<dbReference type="PROSITE" id="PS50279">
    <property type="entry name" value="BPTI_KUNITZ_2"/>
    <property type="match status" value="1"/>
</dbReference>
<dbReference type="GO" id="GO:0004867">
    <property type="term" value="F:serine-type endopeptidase inhibitor activity"/>
    <property type="evidence" value="ECO:0007669"/>
    <property type="project" value="InterPro"/>
</dbReference>
<dbReference type="Pfam" id="PF00014">
    <property type="entry name" value="Kunitz_BPTI"/>
    <property type="match status" value="1"/>
</dbReference>
<dbReference type="Proteomes" id="UP001154078">
    <property type="component" value="Chromosome 4"/>
</dbReference>
<feature type="domain" description="BPTI/Kunitz inhibitor" evidence="1">
    <location>
        <begin position="1097"/>
        <end position="1147"/>
    </location>
</feature>
<dbReference type="AlphaFoldDB" id="A0A9P0B6T7"/>
<accession>A0A9P0B6T7</accession>
<protein>
    <recommendedName>
        <fullName evidence="1">BPTI/Kunitz inhibitor domain-containing protein</fullName>
    </recommendedName>
</protein>
<dbReference type="OrthoDB" id="159229at2759"/>
<dbReference type="GO" id="GO:0046872">
    <property type="term" value="F:metal ion binding"/>
    <property type="evidence" value="ECO:0007669"/>
    <property type="project" value="InterPro"/>
</dbReference>
<dbReference type="SUPFAM" id="SSF49329">
    <property type="entry name" value="Cu,Zn superoxide dismutase-like"/>
    <property type="match status" value="4"/>
</dbReference>
<dbReference type="InterPro" id="IPR001424">
    <property type="entry name" value="SOD_Cu_Zn_dom"/>
</dbReference>
<dbReference type="CDD" id="cd00109">
    <property type="entry name" value="Kunitz-type"/>
    <property type="match status" value="1"/>
</dbReference>
<gene>
    <name evidence="2" type="ORF">MELIAE_LOCUS7300</name>
</gene>
<dbReference type="InterPro" id="IPR036880">
    <property type="entry name" value="Kunitz_BPTI_sf"/>
</dbReference>
<dbReference type="Gene3D" id="4.10.410.10">
    <property type="entry name" value="Pancreatic trypsin inhibitor Kunitz domain"/>
    <property type="match status" value="1"/>
</dbReference>
<keyword evidence="3" id="KW-1185">Reference proteome</keyword>
<proteinExistence type="predicted"/>
<organism evidence="2 3">
    <name type="scientific">Brassicogethes aeneus</name>
    <name type="common">Rape pollen beetle</name>
    <name type="synonym">Meligethes aeneus</name>
    <dbReference type="NCBI Taxonomy" id="1431903"/>
    <lineage>
        <taxon>Eukaryota</taxon>
        <taxon>Metazoa</taxon>
        <taxon>Ecdysozoa</taxon>
        <taxon>Arthropoda</taxon>
        <taxon>Hexapoda</taxon>
        <taxon>Insecta</taxon>
        <taxon>Pterygota</taxon>
        <taxon>Neoptera</taxon>
        <taxon>Endopterygota</taxon>
        <taxon>Coleoptera</taxon>
        <taxon>Polyphaga</taxon>
        <taxon>Cucujiformia</taxon>
        <taxon>Nitidulidae</taxon>
        <taxon>Meligethinae</taxon>
        <taxon>Brassicogethes</taxon>
    </lineage>
</organism>
<evidence type="ECO:0000259" key="1">
    <source>
        <dbReference type="PROSITE" id="PS50279"/>
    </source>
</evidence>
<name>A0A9P0B6T7_BRAAE</name>
<reference evidence="2" key="1">
    <citation type="submission" date="2021-12" db="EMBL/GenBank/DDBJ databases">
        <authorList>
            <person name="King R."/>
        </authorList>
    </citation>
    <scope>NUCLEOTIDE SEQUENCE</scope>
</reference>
<evidence type="ECO:0000313" key="3">
    <source>
        <dbReference type="Proteomes" id="UP001154078"/>
    </source>
</evidence>